<keyword evidence="4" id="KW-1133">Transmembrane helix</keyword>
<feature type="transmembrane region" description="Helical" evidence="4">
    <location>
        <begin position="23"/>
        <end position="45"/>
    </location>
</feature>
<name>A0ABQ8Q8Y3_9AGAR</name>
<accession>A0ABQ8Q8Y3</accession>
<proteinExistence type="inferred from homology"/>
<dbReference type="EMBL" id="MU790675">
    <property type="protein sequence ID" value="KAJ3994977.1"/>
    <property type="molecule type" value="Genomic_DNA"/>
</dbReference>
<comment type="pathway">
    <text evidence="1">Mycotoxin biosynthesis.</text>
</comment>
<dbReference type="PANTHER" id="PTHR33365">
    <property type="entry name" value="YALI0B05434P"/>
    <property type="match status" value="1"/>
</dbReference>
<evidence type="ECO:0000256" key="4">
    <source>
        <dbReference type="SAM" id="Phobius"/>
    </source>
</evidence>
<evidence type="ECO:0000313" key="6">
    <source>
        <dbReference type="Proteomes" id="UP001163828"/>
    </source>
</evidence>
<reference evidence="5" key="1">
    <citation type="submission" date="2022-08" db="EMBL/GenBank/DDBJ databases">
        <authorList>
            <consortium name="DOE Joint Genome Institute"/>
            <person name="Min B."/>
            <person name="Riley R."/>
            <person name="Sierra-Patev S."/>
            <person name="Naranjo-Ortiz M."/>
            <person name="Looney B."/>
            <person name="Konkel Z."/>
            <person name="Slot J.C."/>
            <person name="Sakamoto Y."/>
            <person name="Steenwyk J.L."/>
            <person name="Rokas A."/>
            <person name="Carro J."/>
            <person name="Camarero S."/>
            <person name="Ferreira P."/>
            <person name="Molpeceres G."/>
            <person name="Ruiz-Duenas F.J."/>
            <person name="Serrano A."/>
            <person name="Henrissat B."/>
            <person name="Drula E."/>
            <person name="Hughes K.W."/>
            <person name="Mata J.L."/>
            <person name="Ishikawa N.K."/>
            <person name="Vargas-Isla R."/>
            <person name="Ushijima S."/>
            <person name="Smith C.A."/>
            <person name="Ahrendt S."/>
            <person name="Andreopoulos W."/>
            <person name="He G."/>
            <person name="Labutti K."/>
            <person name="Lipzen A."/>
            <person name="Ng V."/>
            <person name="Sandor L."/>
            <person name="Barry K."/>
            <person name="Martinez A.T."/>
            <person name="Xiao Y."/>
            <person name="Gibbons J.G."/>
            <person name="Terashima K."/>
            <person name="Hibbett D.S."/>
            <person name="Grigoriev I.V."/>
        </authorList>
    </citation>
    <scope>NUCLEOTIDE SEQUENCE</scope>
    <source>
        <strain evidence="5">TFB10827</strain>
    </source>
</reference>
<keyword evidence="4" id="KW-0472">Membrane</keyword>
<comment type="caution">
    <text evidence="5">The sequence shown here is derived from an EMBL/GenBank/DDBJ whole genome shotgun (WGS) entry which is preliminary data.</text>
</comment>
<gene>
    <name evidence="5" type="ORF">F5050DRAFT_385387</name>
</gene>
<evidence type="ECO:0000313" key="5">
    <source>
        <dbReference type="EMBL" id="KAJ3994977.1"/>
    </source>
</evidence>
<dbReference type="Proteomes" id="UP001163828">
    <property type="component" value="Unassembled WGS sequence"/>
</dbReference>
<evidence type="ECO:0000256" key="3">
    <source>
        <dbReference type="ARBA" id="ARBA00035112"/>
    </source>
</evidence>
<keyword evidence="2" id="KW-0560">Oxidoreductase</keyword>
<keyword evidence="4" id="KW-0812">Transmembrane</keyword>
<evidence type="ECO:0000256" key="2">
    <source>
        <dbReference type="ARBA" id="ARBA00023002"/>
    </source>
</evidence>
<keyword evidence="6" id="KW-1185">Reference proteome</keyword>
<protein>
    <submittedName>
        <fullName evidence="5">Uncharacterized protein</fullName>
    </submittedName>
</protein>
<dbReference type="Pfam" id="PF11807">
    <property type="entry name" value="UstYa"/>
    <property type="match status" value="1"/>
</dbReference>
<dbReference type="PANTHER" id="PTHR33365:SF11">
    <property type="entry name" value="TAT PATHWAY SIGNAL SEQUENCE"/>
    <property type="match status" value="1"/>
</dbReference>
<organism evidence="5 6">
    <name type="scientific">Lentinula boryana</name>
    <dbReference type="NCBI Taxonomy" id="40481"/>
    <lineage>
        <taxon>Eukaryota</taxon>
        <taxon>Fungi</taxon>
        <taxon>Dikarya</taxon>
        <taxon>Basidiomycota</taxon>
        <taxon>Agaricomycotina</taxon>
        <taxon>Agaricomycetes</taxon>
        <taxon>Agaricomycetidae</taxon>
        <taxon>Agaricales</taxon>
        <taxon>Marasmiineae</taxon>
        <taxon>Omphalotaceae</taxon>
        <taxon>Lentinula</taxon>
    </lineage>
</organism>
<comment type="similarity">
    <text evidence="3">Belongs to the ustYa family.</text>
</comment>
<sequence>MRGLNTVAICTQSSRMAPFAMHLYLRVLMFSLTLLLAALNFQLYISIKQEVLNINHYWSTSNAELPIRLRPAALKIVPTEHYHILNDTQWHTTFSPQPGYTFGFVRLGTEATPFEPAIFHQMHCLNFLRQALVSDNWSDVSEHGPRVWHVNHCLNMIRQAILCNSDTTLEPSYIYGTHKGRNQSAASGMDVWHVCKDWNQVDEFVKENYRQTRKISV</sequence>
<dbReference type="InterPro" id="IPR021765">
    <property type="entry name" value="UstYa-like"/>
</dbReference>
<evidence type="ECO:0000256" key="1">
    <source>
        <dbReference type="ARBA" id="ARBA00004685"/>
    </source>
</evidence>